<keyword evidence="1" id="KW-0812">Transmembrane</keyword>
<feature type="transmembrane region" description="Helical" evidence="1">
    <location>
        <begin position="45"/>
        <end position="62"/>
    </location>
</feature>
<dbReference type="EMBL" id="CABPSL010000001">
    <property type="protein sequence ID" value="VVD61527.1"/>
    <property type="molecule type" value="Genomic_DNA"/>
</dbReference>
<organism evidence="2 3">
    <name type="scientific">Pandoraea cepalis</name>
    <dbReference type="NCBI Taxonomy" id="2508294"/>
    <lineage>
        <taxon>Bacteria</taxon>
        <taxon>Pseudomonadati</taxon>
        <taxon>Pseudomonadota</taxon>
        <taxon>Betaproteobacteria</taxon>
        <taxon>Burkholderiales</taxon>
        <taxon>Burkholderiaceae</taxon>
        <taxon>Pandoraea</taxon>
    </lineage>
</organism>
<evidence type="ECO:0000313" key="2">
    <source>
        <dbReference type="EMBL" id="VVD61527.1"/>
    </source>
</evidence>
<accession>A0A5E4REC8</accession>
<keyword evidence="1" id="KW-0472">Membrane</keyword>
<sequence>MRILSLPSIADLIKHVRLGLFLIMLAIGAWQIADALRGPADQAPGHWIAAAVSIGVAARFYLAKRSQFNLAADAIERLAARNRTK</sequence>
<dbReference type="Proteomes" id="UP000384354">
    <property type="component" value="Unassembled WGS sequence"/>
</dbReference>
<gene>
    <name evidence="2" type="ORF">PCE31106_00122</name>
</gene>
<protein>
    <submittedName>
        <fullName evidence="2">Uncharacterized protein</fullName>
    </submittedName>
</protein>
<evidence type="ECO:0000313" key="3">
    <source>
        <dbReference type="Proteomes" id="UP000384354"/>
    </source>
</evidence>
<dbReference type="AlphaFoldDB" id="A0A5E4REC8"/>
<feature type="transmembrane region" description="Helical" evidence="1">
    <location>
        <begin position="12"/>
        <end position="33"/>
    </location>
</feature>
<dbReference type="OrthoDB" id="9970344at2"/>
<keyword evidence="1" id="KW-1133">Transmembrane helix</keyword>
<proteinExistence type="predicted"/>
<name>A0A5E4REC8_9BURK</name>
<dbReference type="RefSeq" id="WP_150562040.1">
    <property type="nucleotide sequence ID" value="NZ_CABPSL010000001.1"/>
</dbReference>
<reference evidence="2 3" key="1">
    <citation type="submission" date="2019-08" db="EMBL/GenBank/DDBJ databases">
        <authorList>
            <person name="Peeters C."/>
        </authorList>
    </citation>
    <scope>NUCLEOTIDE SEQUENCE [LARGE SCALE GENOMIC DNA]</scope>
    <source>
        <strain evidence="2 3">LMG 31106</strain>
    </source>
</reference>
<evidence type="ECO:0000256" key="1">
    <source>
        <dbReference type="SAM" id="Phobius"/>
    </source>
</evidence>